<keyword evidence="1" id="KW-0704">Schiff base</keyword>
<evidence type="ECO:0008006" key="4">
    <source>
        <dbReference type="Google" id="ProtNLM"/>
    </source>
</evidence>
<sequence>MGQKTLLDALESICHVDVDSVDPRIATALPFKPHNHNINNITGRVLVQVSLSRVMSKERVLEQCYSFDRAFVSHGISSRDQYAIKISTTGPAMATAAVLQKQGFRVLGTSLFSLAQAIAASQAECLFISPYLNGVAAYSDDSLLHRSSDLALNSSASMVLSCEPKPKPETPYYKDLNAPDRFAHFNKIDPLAGADWDGKLADIHTDYISNDGKALVEAMQSDPAVVRKIKDVFGASLDGERRAQVALQAEIDKFC</sequence>
<dbReference type="Pfam" id="PF00923">
    <property type="entry name" value="TAL_FSA"/>
    <property type="match status" value="1"/>
</dbReference>
<reference evidence="2" key="1">
    <citation type="journal article" date="2023" name="IMA Fungus">
        <title>Comparative genomic study of the Penicillium genus elucidates a diverse pangenome and 15 lateral gene transfer events.</title>
        <authorList>
            <person name="Petersen C."/>
            <person name="Sorensen T."/>
            <person name="Nielsen M.R."/>
            <person name="Sondergaard T.E."/>
            <person name="Sorensen J.L."/>
            <person name="Fitzpatrick D.A."/>
            <person name="Frisvad J.C."/>
            <person name="Nielsen K.L."/>
        </authorList>
    </citation>
    <scope>NUCLEOTIDE SEQUENCE</scope>
    <source>
        <strain evidence="2">IBT 17514</strain>
    </source>
</reference>
<keyword evidence="3" id="KW-1185">Reference proteome</keyword>
<name>A0AAD6HKK2_9EURO</name>
<evidence type="ECO:0000256" key="1">
    <source>
        <dbReference type="ARBA" id="ARBA00023270"/>
    </source>
</evidence>
<dbReference type="Proteomes" id="UP001215712">
    <property type="component" value="Unassembled WGS sequence"/>
</dbReference>
<dbReference type="InterPro" id="IPR013785">
    <property type="entry name" value="Aldolase_TIM"/>
</dbReference>
<reference evidence="2" key="2">
    <citation type="submission" date="2023-01" db="EMBL/GenBank/DDBJ databases">
        <authorList>
            <person name="Petersen C."/>
        </authorList>
    </citation>
    <scope>NUCLEOTIDE SEQUENCE</scope>
    <source>
        <strain evidence="2">IBT 17514</strain>
    </source>
</reference>
<accession>A0AAD6HKK2</accession>
<dbReference type="GO" id="GO:0009052">
    <property type="term" value="P:pentose-phosphate shunt, non-oxidative branch"/>
    <property type="evidence" value="ECO:0007669"/>
    <property type="project" value="TreeGrafter"/>
</dbReference>
<dbReference type="PANTHER" id="PTHR10683">
    <property type="entry name" value="TRANSALDOLASE"/>
    <property type="match status" value="1"/>
</dbReference>
<protein>
    <recommendedName>
        <fullName evidence="4">Transaldolase</fullName>
    </recommendedName>
</protein>
<organism evidence="2 3">
    <name type="scientific">Penicillium malachiteum</name>
    <dbReference type="NCBI Taxonomy" id="1324776"/>
    <lineage>
        <taxon>Eukaryota</taxon>
        <taxon>Fungi</taxon>
        <taxon>Dikarya</taxon>
        <taxon>Ascomycota</taxon>
        <taxon>Pezizomycotina</taxon>
        <taxon>Eurotiomycetes</taxon>
        <taxon>Eurotiomycetidae</taxon>
        <taxon>Eurotiales</taxon>
        <taxon>Aspergillaceae</taxon>
        <taxon>Penicillium</taxon>
    </lineage>
</organism>
<comment type="caution">
    <text evidence="2">The sequence shown here is derived from an EMBL/GenBank/DDBJ whole genome shotgun (WGS) entry which is preliminary data.</text>
</comment>
<proteinExistence type="predicted"/>
<dbReference type="SUPFAM" id="SSF51569">
    <property type="entry name" value="Aldolase"/>
    <property type="match status" value="1"/>
</dbReference>
<dbReference type="InterPro" id="IPR001585">
    <property type="entry name" value="TAL/FSA"/>
</dbReference>
<evidence type="ECO:0000313" key="2">
    <source>
        <dbReference type="EMBL" id="KAJ5724717.1"/>
    </source>
</evidence>
<dbReference type="EMBL" id="JAQJAN010000008">
    <property type="protein sequence ID" value="KAJ5724717.1"/>
    <property type="molecule type" value="Genomic_DNA"/>
</dbReference>
<evidence type="ECO:0000313" key="3">
    <source>
        <dbReference type="Proteomes" id="UP001215712"/>
    </source>
</evidence>
<dbReference type="PANTHER" id="PTHR10683:SF39">
    <property type="entry name" value="TRANSALDOLASE"/>
    <property type="match status" value="1"/>
</dbReference>
<gene>
    <name evidence="2" type="ORF">N7493_006445</name>
</gene>
<dbReference type="Gene3D" id="3.20.20.70">
    <property type="entry name" value="Aldolase class I"/>
    <property type="match status" value="1"/>
</dbReference>
<dbReference type="GO" id="GO:0004801">
    <property type="term" value="F:transaldolase activity"/>
    <property type="evidence" value="ECO:0007669"/>
    <property type="project" value="TreeGrafter"/>
</dbReference>
<dbReference type="GO" id="GO:0005975">
    <property type="term" value="P:carbohydrate metabolic process"/>
    <property type="evidence" value="ECO:0007669"/>
    <property type="project" value="InterPro"/>
</dbReference>
<dbReference type="AlphaFoldDB" id="A0AAD6HKK2"/>